<gene>
    <name evidence="4" type="primary">immR_7</name>
    <name evidence="4" type="ORF">LASUN_13480</name>
</gene>
<proteinExistence type="predicted"/>
<dbReference type="PANTHER" id="PTHR46558">
    <property type="entry name" value="TRACRIPTIONAL REGULATORY PROTEIN-RELATED-RELATED"/>
    <property type="match status" value="1"/>
</dbReference>
<dbReference type="SUPFAM" id="SSF47413">
    <property type="entry name" value="lambda repressor-like DNA-binding domains"/>
    <property type="match status" value="1"/>
</dbReference>
<dbReference type="RefSeq" id="WP_070367867.1">
    <property type="nucleotide sequence ID" value="NZ_JAZHVW010000002.1"/>
</dbReference>
<keyword evidence="1" id="KW-0238">DNA-binding</keyword>
<protein>
    <submittedName>
        <fullName evidence="4">HTH-type transcriptional regulator ImmR</fullName>
    </submittedName>
</protein>
<feature type="domain" description="HTH cro/C1-type" evidence="3">
    <location>
        <begin position="7"/>
        <end position="61"/>
    </location>
</feature>
<evidence type="ECO:0000313" key="4">
    <source>
        <dbReference type="EMBL" id="OFA10798.1"/>
    </source>
</evidence>
<dbReference type="GO" id="GO:0003677">
    <property type="term" value="F:DNA binding"/>
    <property type="evidence" value="ECO:0007669"/>
    <property type="project" value="UniProtKB-KW"/>
</dbReference>
<organism evidence="4 5">
    <name type="scientific">Lentilactobacillus sunkii</name>
    <dbReference type="NCBI Taxonomy" id="481719"/>
    <lineage>
        <taxon>Bacteria</taxon>
        <taxon>Bacillati</taxon>
        <taxon>Bacillota</taxon>
        <taxon>Bacilli</taxon>
        <taxon>Lactobacillales</taxon>
        <taxon>Lactobacillaceae</taxon>
        <taxon>Lentilactobacillus</taxon>
    </lineage>
</organism>
<dbReference type="InterPro" id="IPR001387">
    <property type="entry name" value="Cro/C1-type_HTH"/>
</dbReference>
<dbReference type="CDD" id="cd00093">
    <property type="entry name" value="HTH_XRE"/>
    <property type="match status" value="1"/>
</dbReference>
<dbReference type="Gene3D" id="1.10.260.40">
    <property type="entry name" value="lambda repressor-like DNA-binding domains"/>
    <property type="match status" value="1"/>
</dbReference>
<dbReference type="STRING" id="481719.LASUN_13480"/>
<reference evidence="4 5" key="1">
    <citation type="submission" date="2016-09" db="EMBL/GenBank/DDBJ databases">
        <title>Genome Sequence of Lactobacillus sunkii Strain CG01.</title>
        <authorList>
            <person name="Poehlein A."/>
            <person name="Gabris C."/>
            <person name="Bengelsdorf F.R."/>
            <person name="Duerre P."/>
            <person name="Daniel R."/>
        </authorList>
    </citation>
    <scope>NUCLEOTIDE SEQUENCE [LARGE SCALE GENOMIC DNA]</scope>
    <source>
        <strain evidence="4 5">CG_D</strain>
    </source>
</reference>
<dbReference type="Pfam" id="PF01381">
    <property type="entry name" value="HTH_3"/>
    <property type="match status" value="1"/>
</dbReference>
<dbReference type="AlphaFoldDB" id="A0A1E7XCR3"/>
<dbReference type="InterPro" id="IPR010982">
    <property type="entry name" value="Lambda_DNA-bd_dom_sf"/>
</dbReference>
<dbReference type="PROSITE" id="PS50943">
    <property type="entry name" value="HTH_CROC1"/>
    <property type="match status" value="1"/>
</dbReference>
<sequence>MTRGQRIAQLRQRKNMSQSELAKALHVSPSTVGMWETDQRAIKDDVIVQLADFFDVTTDYLLGRKVDDGLTVAAHQDPDVTPEMQKEIDEYIEFKKAQYRKAHQNKED</sequence>
<feature type="region of interest" description="Disordered" evidence="2">
    <location>
        <begin position="1"/>
        <end position="22"/>
    </location>
</feature>
<name>A0A1E7XCR3_9LACO</name>
<evidence type="ECO:0000313" key="5">
    <source>
        <dbReference type="Proteomes" id="UP000177010"/>
    </source>
</evidence>
<dbReference type="SMART" id="SM00530">
    <property type="entry name" value="HTH_XRE"/>
    <property type="match status" value="1"/>
</dbReference>
<dbReference type="Proteomes" id="UP000177010">
    <property type="component" value="Unassembled WGS sequence"/>
</dbReference>
<dbReference type="EMBL" id="MIQE01000012">
    <property type="protein sequence ID" value="OFA10798.1"/>
    <property type="molecule type" value="Genomic_DNA"/>
</dbReference>
<evidence type="ECO:0000259" key="3">
    <source>
        <dbReference type="PROSITE" id="PS50943"/>
    </source>
</evidence>
<comment type="caution">
    <text evidence="4">The sequence shown here is derived from an EMBL/GenBank/DDBJ whole genome shotgun (WGS) entry which is preliminary data.</text>
</comment>
<accession>A0A1E7XCR3</accession>
<evidence type="ECO:0000256" key="2">
    <source>
        <dbReference type="SAM" id="MobiDB-lite"/>
    </source>
</evidence>
<evidence type="ECO:0000256" key="1">
    <source>
        <dbReference type="ARBA" id="ARBA00023125"/>
    </source>
</evidence>
<dbReference type="PANTHER" id="PTHR46558:SF11">
    <property type="entry name" value="HTH-TYPE TRANSCRIPTIONAL REGULATOR XRE"/>
    <property type="match status" value="1"/>
</dbReference>